<dbReference type="Gene3D" id="3.40.630.30">
    <property type="match status" value="1"/>
</dbReference>
<name>A0ABU1XNM7_9NOCA</name>
<evidence type="ECO:0000313" key="4">
    <source>
        <dbReference type="EMBL" id="MDR7172154.1"/>
    </source>
</evidence>
<dbReference type="EMBL" id="JAVDWW010000011">
    <property type="protein sequence ID" value="MDR7172154.1"/>
    <property type="molecule type" value="Genomic_DNA"/>
</dbReference>
<dbReference type="InterPro" id="IPR016181">
    <property type="entry name" value="Acyl_CoA_acyltransferase"/>
</dbReference>
<dbReference type="GO" id="GO:0016746">
    <property type="term" value="F:acyltransferase activity"/>
    <property type="evidence" value="ECO:0007669"/>
    <property type="project" value="UniProtKB-KW"/>
</dbReference>
<gene>
    <name evidence="4" type="ORF">J2W56_005915</name>
</gene>
<protein>
    <submittedName>
        <fullName evidence="4">Acetyltransferase</fullName>
        <ecNumber evidence="4">2.3.1.-</ecNumber>
    </submittedName>
</protein>
<keyword evidence="5" id="KW-1185">Reference proteome</keyword>
<evidence type="ECO:0000313" key="5">
    <source>
        <dbReference type="Proteomes" id="UP001251217"/>
    </source>
</evidence>
<dbReference type="RefSeq" id="WP_063009124.1">
    <property type="nucleotide sequence ID" value="NZ_JAVDWW010000011.1"/>
</dbReference>
<reference evidence="4 5" key="1">
    <citation type="submission" date="2023-07" db="EMBL/GenBank/DDBJ databases">
        <title>Sorghum-associated microbial communities from plants grown in Nebraska, USA.</title>
        <authorList>
            <person name="Schachtman D."/>
        </authorList>
    </citation>
    <scope>NUCLEOTIDE SEQUENCE [LARGE SCALE GENOMIC DNA]</scope>
    <source>
        <strain evidence="4 5">4272</strain>
    </source>
</reference>
<dbReference type="NCBIfam" id="NF007807">
    <property type="entry name" value="PRK10514.1"/>
    <property type="match status" value="1"/>
</dbReference>
<dbReference type="InterPro" id="IPR000182">
    <property type="entry name" value="GNAT_dom"/>
</dbReference>
<dbReference type="PROSITE" id="PS51186">
    <property type="entry name" value="GNAT"/>
    <property type="match status" value="1"/>
</dbReference>
<dbReference type="SUPFAM" id="SSF55729">
    <property type="entry name" value="Acyl-CoA N-acyltransferases (Nat)"/>
    <property type="match status" value="1"/>
</dbReference>
<evidence type="ECO:0000256" key="2">
    <source>
        <dbReference type="ARBA" id="ARBA00023315"/>
    </source>
</evidence>
<evidence type="ECO:0000256" key="1">
    <source>
        <dbReference type="ARBA" id="ARBA00022679"/>
    </source>
</evidence>
<dbReference type="Proteomes" id="UP001251217">
    <property type="component" value="Unassembled WGS sequence"/>
</dbReference>
<dbReference type="Pfam" id="PF13508">
    <property type="entry name" value="Acetyltransf_7"/>
    <property type="match status" value="1"/>
</dbReference>
<keyword evidence="1 4" id="KW-0808">Transferase</keyword>
<feature type="domain" description="N-acetyltransferase" evidence="3">
    <location>
        <begin position="7"/>
        <end position="149"/>
    </location>
</feature>
<sequence>MNEISAVQLRPSVGAAEYPRLVAVWRSAVQATHDFLAAEHAADIESRLAADYFPAVELTVAVAEGTVTGFSGTADGQLEMLFIDAGHRGRGIGSALLRAALARYPALTVDVNEQNPQALGFYRHHGFVVTGRSETDGDGRPYPLLHLGYAPAR</sequence>
<keyword evidence="2 4" id="KW-0012">Acyltransferase</keyword>
<accession>A0ABU1XNM7</accession>
<organism evidence="4 5">
    <name type="scientific">Nocardia kruczakiae</name>
    <dbReference type="NCBI Taxonomy" id="261477"/>
    <lineage>
        <taxon>Bacteria</taxon>
        <taxon>Bacillati</taxon>
        <taxon>Actinomycetota</taxon>
        <taxon>Actinomycetes</taxon>
        <taxon>Mycobacteriales</taxon>
        <taxon>Nocardiaceae</taxon>
        <taxon>Nocardia</taxon>
    </lineage>
</organism>
<comment type="caution">
    <text evidence="4">The sequence shown here is derived from an EMBL/GenBank/DDBJ whole genome shotgun (WGS) entry which is preliminary data.</text>
</comment>
<dbReference type="EC" id="2.3.1.-" evidence="4"/>
<dbReference type="PANTHER" id="PTHR43800:SF1">
    <property type="entry name" value="PEPTIDYL-LYSINE N-ACETYLTRANSFERASE YJAB"/>
    <property type="match status" value="1"/>
</dbReference>
<dbReference type="PANTHER" id="PTHR43800">
    <property type="entry name" value="PEPTIDYL-LYSINE N-ACETYLTRANSFERASE YJAB"/>
    <property type="match status" value="1"/>
</dbReference>
<dbReference type="CDD" id="cd04301">
    <property type="entry name" value="NAT_SF"/>
    <property type="match status" value="1"/>
</dbReference>
<evidence type="ECO:0000259" key="3">
    <source>
        <dbReference type="PROSITE" id="PS51186"/>
    </source>
</evidence>
<proteinExistence type="predicted"/>